<name>A0ACB8JME7_CITSI</name>
<proteinExistence type="predicted"/>
<sequence>MFGLASILAPRVSLARSSIQRVASPRRLSTVMQPRTSLLDYDYDIDQSILPCSIENPTCAVIEDDWSKVQVEKHSQWRARVVRSAEEIVQVGTTAANGDRKIGQVVAKAMGRFGNERLFIVSEGRKSNNELEFVKGMKLDWDISTCFIFYQVLKNPFILIYEGEISNEDICRAIASTSYSRRPLVIIARNVDEAEAGSLMLDWNYVGSKVCIIKPPTSQETTTAIMQDIAILTGGKVLTYDHMNFVPQMLGSCKDVRASHNETAILGGFGSQAKIKARCEELKSKINESKEDCEVKFARERLAKLSRNLAVFKVGGASKRVQNALEDAKAATDSGTVPGGGVALLHASKELDKVQVAKSDQKRGVQLSQHVLRMPVYSIASTAGFDGIAVVDKLLEHGNFDLGYDPAKGEYVDMVKAGNVDSLKFIMTEISGLIKSLALAITLEAQRFIDVDYYISCGF</sequence>
<organism evidence="1 2">
    <name type="scientific">Citrus sinensis</name>
    <name type="common">Sweet orange</name>
    <name type="synonym">Citrus aurantium var. sinensis</name>
    <dbReference type="NCBI Taxonomy" id="2711"/>
    <lineage>
        <taxon>Eukaryota</taxon>
        <taxon>Viridiplantae</taxon>
        <taxon>Streptophyta</taxon>
        <taxon>Embryophyta</taxon>
        <taxon>Tracheophyta</taxon>
        <taxon>Spermatophyta</taxon>
        <taxon>Magnoliopsida</taxon>
        <taxon>eudicotyledons</taxon>
        <taxon>Gunneridae</taxon>
        <taxon>Pentapetalae</taxon>
        <taxon>rosids</taxon>
        <taxon>malvids</taxon>
        <taxon>Sapindales</taxon>
        <taxon>Rutaceae</taxon>
        <taxon>Aurantioideae</taxon>
        <taxon>Citrus</taxon>
    </lineage>
</organism>
<evidence type="ECO:0000313" key="1">
    <source>
        <dbReference type="EMBL" id="KAH9718457.1"/>
    </source>
</evidence>
<evidence type="ECO:0000313" key="2">
    <source>
        <dbReference type="Proteomes" id="UP000829398"/>
    </source>
</evidence>
<dbReference type="EMBL" id="CM039176">
    <property type="protein sequence ID" value="KAH9718457.1"/>
    <property type="molecule type" value="Genomic_DNA"/>
</dbReference>
<accession>A0ACB8JME7</accession>
<protein>
    <submittedName>
        <fullName evidence="1">Chaperonin CPN60-2</fullName>
    </submittedName>
</protein>
<keyword evidence="2" id="KW-1185">Reference proteome</keyword>
<reference evidence="2" key="1">
    <citation type="journal article" date="2023" name="Hortic. Res.">
        <title>A chromosome-level phased genome enabling allele-level studies in sweet orange: a case study on citrus Huanglongbing tolerance.</title>
        <authorList>
            <person name="Wu B."/>
            <person name="Yu Q."/>
            <person name="Deng Z."/>
            <person name="Duan Y."/>
            <person name="Luo F."/>
            <person name="Gmitter F. Jr."/>
        </authorList>
    </citation>
    <scope>NUCLEOTIDE SEQUENCE [LARGE SCALE GENOMIC DNA]</scope>
    <source>
        <strain evidence="2">cv. Valencia</strain>
    </source>
</reference>
<gene>
    <name evidence="1" type="ORF">KPL71_022242</name>
</gene>
<comment type="caution">
    <text evidence="1">The sequence shown here is derived from an EMBL/GenBank/DDBJ whole genome shotgun (WGS) entry which is preliminary data.</text>
</comment>
<dbReference type="Proteomes" id="UP000829398">
    <property type="component" value="Chromosome 7"/>
</dbReference>